<dbReference type="Gene3D" id="2.60.120.260">
    <property type="entry name" value="Galactose-binding domain-like"/>
    <property type="match status" value="1"/>
</dbReference>
<dbReference type="PROSITE" id="PS51352">
    <property type="entry name" value="THIOREDOXIN_2"/>
    <property type="match status" value="1"/>
</dbReference>
<protein>
    <recommendedName>
        <fullName evidence="7">Thioredoxin domain-containing protein</fullName>
    </recommendedName>
</protein>
<evidence type="ECO:0000256" key="1">
    <source>
        <dbReference type="ARBA" id="ARBA00004651"/>
    </source>
</evidence>
<gene>
    <name evidence="8" type="ORF">UV06_C0007G0020</name>
</gene>
<evidence type="ECO:0000256" key="2">
    <source>
        <dbReference type="ARBA" id="ARBA00022475"/>
    </source>
</evidence>
<dbReference type="CDD" id="cd03012">
    <property type="entry name" value="TlpA_like_DipZ_like"/>
    <property type="match status" value="1"/>
</dbReference>
<feature type="domain" description="Thioredoxin" evidence="7">
    <location>
        <begin position="250"/>
        <end position="400"/>
    </location>
</feature>
<keyword evidence="3 6" id="KW-0812">Transmembrane</keyword>
<name>A0A0G0Z1N2_9BACT</name>
<proteinExistence type="predicted"/>
<evidence type="ECO:0000256" key="5">
    <source>
        <dbReference type="ARBA" id="ARBA00023136"/>
    </source>
</evidence>
<feature type="transmembrane region" description="Helical" evidence="6">
    <location>
        <begin position="157"/>
        <end position="178"/>
    </location>
</feature>
<dbReference type="InterPro" id="IPR000866">
    <property type="entry name" value="AhpC/TSA"/>
</dbReference>
<dbReference type="GO" id="GO:0005886">
    <property type="term" value="C:plasma membrane"/>
    <property type="evidence" value="ECO:0007669"/>
    <property type="project" value="UniProtKB-SubCell"/>
</dbReference>
<keyword evidence="2" id="KW-1003">Cell membrane</keyword>
<dbReference type="GO" id="GO:0017004">
    <property type="term" value="P:cytochrome complex assembly"/>
    <property type="evidence" value="ECO:0007669"/>
    <property type="project" value="InterPro"/>
</dbReference>
<dbReference type="Pfam" id="PF02683">
    <property type="entry name" value="DsbD_TM"/>
    <property type="match status" value="1"/>
</dbReference>
<feature type="transmembrane region" description="Helical" evidence="6">
    <location>
        <begin position="49"/>
        <end position="71"/>
    </location>
</feature>
<accession>A0A0G0Z1N2</accession>
<feature type="transmembrane region" description="Helical" evidence="6">
    <location>
        <begin position="121"/>
        <end position="151"/>
    </location>
</feature>
<dbReference type="Pfam" id="PF17991">
    <property type="entry name" value="Thioredoxin_10"/>
    <property type="match status" value="1"/>
</dbReference>
<dbReference type="PANTHER" id="PTHR42852">
    <property type="entry name" value="THIOL:DISULFIDE INTERCHANGE PROTEIN DSBE"/>
    <property type="match status" value="1"/>
</dbReference>
<dbReference type="EMBL" id="LCDA01000007">
    <property type="protein sequence ID" value="KKS42690.1"/>
    <property type="molecule type" value="Genomic_DNA"/>
</dbReference>
<organism evidence="8 9">
    <name type="scientific">Candidatus Collierbacteria bacterium GW2011_GWA2_42_17</name>
    <dbReference type="NCBI Taxonomy" id="1618378"/>
    <lineage>
        <taxon>Bacteria</taxon>
        <taxon>Candidatus Collieribacteriota</taxon>
    </lineage>
</organism>
<evidence type="ECO:0000259" key="7">
    <source>
        <dbReference type="PROSITE" id="PS51352"/>
    </source>
</evidence>
<comment type="subcellular location">
    <subcellularLocation>
        <location evidence="1">Cell membrane</location>
        <topology evidence="1">Multi-pass membrane protein</topology>
    </subcellularLocation>
</comment>
<dbReference type="PATRIC" id="fig|1618378.3.peg.694"/>
<dbReference type="SUPFAM" id="SSF52833">
    <property type="entry name" value="Thioredoxin-like"/>
    <property type="match status" value="1"/>
</dbReference>
<dbReference type="InterPro" id="IPR036249">
    <property type="entry name" value="Thioredoxin-like_sf"/>
</dbReference>
<keyword evidence="5 6" id="KW-0472">Membrane</keyword>
<feature type="transmembrane region" description="Helical" evidence="6">
    <location>
        <begin position="77"/>
        <end position="100"/>
    </location>
</feature>
<comment type="caution">
    <text evidence="8">The sequence shown here is derived from an EMBL/GenBank/DDBJ whole genome shotgun (WGS) entry which is preliminary data.</text>
</comment>
<dbReference type="InterPro" id="IPR003834">
    <property type="entry name" value="Cyt_c_assmbl_TM_dom"/>
</dbReference>
<dbReference type="InterPro" id="IPR050553">
    <property type="entry name" value="Thioredoxin_ResA/DsbE_sf"/>
</dbReference>
<evidence type="ECO:0000256" key="4">
    <source>
        <dbReference type="ARBA" id="ARBA00022989"/>
    </source>
</evidence>
<evidence type="ECO:0000313" key="8">
    <source>
        <dbReference type="EMBL" id="KKS42690.1"/>
    </source>
</evidence>
<feature type="transmembrane region" description="Helical" evidence="6">
    <location>
        <begin position="198"/>
        <end position="217"/>
    </location>
</feature>
<evidence type="ECO:0000313" key="9">
    <source>
        <dbReference type="Proteomes" id="UP000033854"/>
    </source>
</evidence>
<feature type="transmembrane region" description="Helical" evidence="6">
    <location>
        <begin position="6"/>
        <end position="29"/>
    </location>
</feature>
<evidence type="ECO:0000256" key="3">
    <source>
        <dbReference type="ARBA" id="ARBA00022692"/>
    </source>
</evidence>
<dbReference type="Pfam" id="PF00578">
    <property type="entry name" value="AhpC-TSA"/>
    <property type="match status" value="1"/>
</dbReference>
<reference evidence="8 9" key="1">
    <citation type="journal article" date="2015" name="Nature">
        <title>rRNA introns, odd ribosomes, and small enigmatic genomes across a large radiation of phyla.</title>
        <authorList>
            <person name="Brown C.T."/>
            <person name="Hug L.A."/>
            <person name="Thomas B.C."/>
            <person name="Sharon I."/>
            <person name="Castelle C.J."/>
            <person name="Singh A."/>
            <person name="Wilkins M.J."/>
            <person name="Williams K.H."/>
            <person name="Banfield J.F."/>
        </authorList>
    </citation>
    <scope>NUCLEOTIDE SEQUENCE [LARGE SCALE GENOMIC DNA]</scope>
</reference>
<dbReference type="InterPro" id="IPR041017">
    <property type="entry name" value="Thioredoxin_10"/>
</dbReference>
<sequence>MIILTLFAFIAGLVTILSPCILPILPIVLSSGVNKQGTKPSLARPLGTVLGFVLSFTFFTLFLSSIVRVLGIPSDSLRIFSVIVISFFGLTLLIPFLQNLTERLFSKISRFSPTVSSNPSFWSGIVLGITLGLLWTPCVGPILASVIALAISGTVTLSAFFITLAFSIGTAIPMLLIIRGGSQLLHRVPWLTKNTEKIQKVFGVIMILTAISIYFNLDRRFQIYIITKFPLYGAGLTKIEDIALVKERLNIVGQTNKIMVAPELIPGGDWFNSTPLTIQGLRGKVVLVDFWTYTCINCIRTLPYLHDWYEKYADNGLVIIGVHSPEFEFEKNPDNLAQAIIDFDIKYPVVQDNNFSTWRAYNNNYWPAKYLIDKDGDIRYTHFGEGEYDKTEQIIQELISEISGQKPEDQIANVIYSNEARTPEIYLGYGRGDSFASRDEEKIQSFKFPSSLSPNQVAFSGSWFVGREYIGAQIGSSLKLDFNAKDVFLVMRSTDKPVKISVYVDDVKQYFGKDNQDGEVTIDVDRLYHLITIPQAGRHILRLEFMEGGVEAYAFTFG</sequence>
<evidence type="ECO:0000256" key="6">
    <source>
        <dbReference type="SAM" id="Phobius"/>
    </source>
</evidence>
<dbReference type="Gene3D" id="3.40.30.10">
    <property type="entry name" value="Glutaredoxin"/>
    <property type="match status" value="1"/>
</dbReference>
<keyword evidence="4 6" id="KW-1133">Transmembrane helix</keyword>
<dbReference type="AlphaFoldDB" id="A0A0G0Z1N2"/>
<dbReference type="PANTHER" id="PTHR42852:SF13">
    <property type="entry name" value="PROTEIN DIPZ"/>
    <property type="match status" value="1"/>
</dbReference>
<dbReference type="InterPro" id="IPR013766">
    <property type="entry name" value="Thioredoxin_domain"/>
</dbReference>
<dbReference type="Proteomes" id="UP000033854">
    <property type="component" value="Unassembled WGS sequence"/>
</dbReference>